<feature type="domain" description="DUF1985" evidence="2">
    <location>
        <begin position="108"/>
        <end position="186"/>
    </location>
</feature>
<feature type="compositionally biased region" description="Acidic residues" evidence="1">
    <location>
        <begin position="19"/>
        <end position="29"/>
    </location>
</feature>
<dbReference type="Proteomes" id="UP000325081">
    <property type="component" value="Unassembled WGS sequence"/>
</dbReference>
<dbReference type="PANTHER" id="PTHR48449">
    <property type="entry name" value="DUF1985 DOMAIN-CONTAINING PROTEIN"/>
    <property type="match status" value="1"/>
</dbReference>
<feature type="compositionally biased region" description="Basic and acidic residues" evidence="1">
    <location>
        <begin position="351"/>
        <end position="360"/>
    </location>
</feature>
<dbReference type="Pfam" id="PF09331">
    <property type="entry name" value="DUF1985"/>
    <property type="match status" value="1"/>
</dbReference>
<name>A0A5A7QNC4_STRAF</name>
<feature type="region of interest" description="Disordered" evidence="1">
    <location>
        <begin position="340"/>
        <end position="368"/>
    </location>
</feature>
<organism evidence="3 4">
    <name type="scientific">Striga asiatica</name>
    <name type="common">Asiatic witchweed</name>
    <name type="synonym">Buchnera asiatica</name>
    <dbReference type="NCBI Taxonomy" id="4170"/>
    <lineage>
        <taxon>Eukaryota</taxon>
        <taxon>Viridiplantae</taxon>
        <taxon>Streptophyta</taxon>
        <taxon>Embryophyta</taxon>
        <taxon>Tracheophyta</taxon>
        <taxon>Spermatophyta</taxon>
        <taxon>Magnoliopsida</taxon>
        <taxon>eudicotyledons</taxon>
        <taxon>Gunneridae</taxon>
        <taxon>Pentapetalae</taxon>
        <taxon>asterids</taxon>
        <taxon>lamiids</taxon>
        <taxon>Lamiales</taxon>
        <taxon>Orobanchaceae</taxon>
        <taxon>Buchnereae</taxon>
        <taxon>Striga</taxon>
    </lineage>
</organism>
<protein>
    <recommendedName>
        <fullName evidence="2">DUF1985 domain-containing protein</fullName>
    </recommendedName>
</protein>
<evidence type="ECO:0000256" key="1">
    <source>
        <dbReference type="SAM" id="MobiDB-lite"/>
    </source>
</evidence>
<comment type="caution">
    <text evidence="3">The sequence shown here is derived from an EMBL/GenBank/DDBJ whole genome shotgun (WGS) entry which is preliminary data.</text>
</comment>
<sequence length="683" mass="78220">MVRGKQVKSKNVAISDSDFQLEEEEEEPYSSDVGADISNDDSDMGSDIPKFDVKNVSVDEIFRRKNRLNTKQKESPIILLKISRKPCSANSWAYLTCKFQTQLVNLILLREVHQRKSDEVWVNFGGKMLRFGIEEFALISGMPCIVSSEKLTFPTVTSGLYDTYFSSTYNPKRNPSSAQSAEDTYERRQRKDVGEDVPRMLRLDELRRKQTEMANDLQALKKLFQDFFVAVLKRLDQLGGNLVAPSHDQFVSDGPNNDKGGAPDIDVDAGHPQSKTDEAFNQNAMKGKTDEAVNQNAMNGTSHDVTMNQSDGGYGLSLNKRIGLISELIIVSQPSFDAITKDLPPTQPSRDVNHTSEKRKIPVQTTNNGPNDVLGVAIPAKPVKPPVLNRVLATSYKRNVIKNSSPFNVPFWKNIFEVDTLDFMRWLRMGSLRTYRKIREHEFEHYLKRFRELKPPFDFNVARITDKNWFKSLHMDVLFYYLRKLRPYGSNDVVRYTITEVLFDQKIKALFDLYVSRGSDTGRLSIGERRLVVYNSCRSEEFDNIVYDGVRCYSTLIPIFLGMVHFYSKRTDINNVGEAFDGKGMNDLLDVIMAENLPQQEQGDCGIFVASFAVYFITKFDLPTDYLPDTERMRYSYQLYQHGRMKQKYSCESDDDSPRMLDEIQRAKLAYVCLVECILVLLV</sequence>
<feature type="compositionally biased region" description="Basic and acidic residues" evidence="1">
    <location>
        <begin position="184"/>
        <end position="194"/>
    </location>
</feature>
<evidence type="ECO:0000313" key="3">
    <source>
        <dbReference type="EMBL" id="GER46506.1"/>
    </source>
</evidence>
<dbReference type="AlphaFoldDB" id="A0A5A7QNC4"/>
<dbReference type="EMBL" id="BKCP01007593">
    <property type="protein sequence ID" value="GER46506.1"/>
    <property type="molecule type" value="Genomic_DNA"/>
</dbReference>
<dbReference type="PANTHER" id="PTHR48449:SF1">
    <property type="entry name" value="DUF1985 DOMAIN-CONTAINING PROTEIN"/>
    <property type="match status" value="1"/>
</dbReference>
<evidence type="ECO:0000259" key="2">
    <source>
        <dbReference type="Pfam" id="PF09331"/>
    </source>
</evidence>
<feature type="region of interest" description="Disordered" evidence="1">
    <location>
        <begin position="171"/>
        <end position="194"/>
    </location>
</feature>
<reference evidence="4" key="1">
    <citation type="journal article" date="2019" name="Curr. Biol.">
        <title>Genome Sequence of Striga asiatica Provides Insight into the Evolution of Plant Parasitism.</title>
        <authorList>
            <person name="Yoshida S."/>
            <person name="Kim S."/>
            <person name="Wafula E.K."/>
            <person name="Tanskanen J."/>
            <person name="Kim Y.M."/>
            <person name="Honaas L."/>
            <person name="Yang Z."/>
            <person name="Spallek T."/>
            <person name="Conn C.E."/>
            <person name="Ichihashi Y."/>
            <person name="Cheong K."/>
            <person name="Cui S."/>
            <person name="Der J.P."/>
            <person name="Gundlach H."/>
            <person name="Jiao Y."/>
            <person name="Hori C."/>
            <person name="Ishida J.K."/>
            <person name="Kasahara H."/>
            <person name="Kiba T."/>
            <person name="Kim M.S."/>
            <person name="Koo N."/>
            <person name="Laohavisit A."/>
            <person name="Lee Y.H."/>
            <person name="Lumba S."/>
            <person name="McCourt P."/>
            <person name="Mortimer J.C."/>
            <person name="Mutuku J.M."/>
            <person name="Nomura T."/>
            <person name="Sasaki-Sekimoto Y."/>
            <person name="Seto Y."/>
            <person name="Wang Y."/>
            <person name="Wakatake T."/>
            <person name="Sakakibara H."/>
            <person name="Demura T."/>
            <person name="Yamaguchi S."/>
            <person name="Yoneyama K."/>
            <person name="Manabe R.I."/>
            <person name="Nelson D.C."/>
            <person name="Schulman A.H."/>
            <person name="Timko M.P."/>
            <person name="dePamphilis C.W."/>
            <person name="Choi D."/>
            <person name="Shirasu K."/>
        </authorList>
    </citation>
    <scope>NUCLEOTIDE SEQUENCE [LARGE SCALE GENOMIC DNA]</scope>
    <source>
        <strain evidence="4">cv. UVA1</strain>
    </source>
</reference>
<dbReference type="InterPro" id="IPR015410">
    <property type="entry name" value="DUF1985"/>
</dbReference>
<evidence type="ECO:0000313" key="4">
    <source>
        <dbReference type="Proteomes" id="UP000325081"/>
    </source>
</evidence>
<proteinExistence type="predicted"/>
<keyword evidence="4" id="KW-1185">Reference proteome</keyword>
<accession>A0A5A7QNC4</accession>
<dbReference type="OrthoDB" id="1306375at2759"/>
<feature type="compositionally biased region" description="Polar residues" evidence="1">
    <location>
        <begin position="171"/>
        <end position="182"/>
    </location>
</feature>
<feature type="region of interest" description="Disordered" evidence="1">
    <location>
        <begin position="1"/>
        <end position="43"/>
    </location>
</feature>
<gene>
    <name evidence="3" type="ORF">STAS_23553</name>
</gene>